<proteinExistence type="predicted"/>
<keyword evidence="2" id="KW-1185">Reference proteome</keyword>
<reference evidence="1 2" key="1">
    <citation type="submission" date="2015-11" db="EMBL/GenBank/DDBJ databases">
        <title>Genomic analysis of 38 Legionella species identifies large and diverse effector repertoires.</title>
        <authorList>
            <person name="Burstein D."/>
            <person name="Amaro F."/>
            <person name="Zusman T."/>
            <person name="Lifshitz Z."/>
            <person name="Cohen O."/>
            <person name="Gilbert J.A."/>
            <person name="Pupko T."/>
            <person name="Shuman H.A."/>
            <person name="Segal G."/>
        </authorList>
    </citation>
    <scope>NUCLEOTIDE SEQUENCE [LARGE SCALE GENOMIC DNA]</scope>
    <source>
        <strain evidence="1 2">ATCC 49655</strain>
    </source>
</reference>
<organism evidence="1 2">
    <name type="scientific">Legionella shakespearei DSM 23087</name>
    <dbReference type="NCBI Taxonomy" id="1122169"/>
    <lineage>
        <taxon>Bacteria</taxon>
        <taxon>Pseudomonadati</taxon>
        <taxon>Pseudomonadota</taxon>
        <taxon>Gammaproteobacteria</taxon>
        <taxon>Legionellales</taxon>
        <taxon>Legionellaceae</taxon>
        <taxon>Legionella</taxon>
    </lineage>
</organism>
<evidence type="ECO:0000313" key="2">
    <source>
        <dbReference type="Proteomes" id="UP000054600"/>
    </source>
</evidence>
<dbReference type="RefSeq" id="WP_018576774.1">
    <property type="nucleotide sequence ID" value="NZ_KB892391.1"/>
</dbReference>
<dbReference type="EMBL" id="LNYW01000066">
    <property type="protein sequence ID" value="KTD57664.1"/>
    <property type="molecule type" value="Genomic_DNA"/>
</dbReference>
<dbReference type="AlphaFoldDB" id="A0A0W0YL98"/>
<dbReference type="STRING" id="1122169.Lsha_2505"/>
<evidence type="ECO:0000313" key="1">
    <source>
        <dbReference type="EMBL" id="KTD57664.1"/>
    </source>
</evidence>
<sequence length="229" mass="26289">MGRGFFLAGSKPSYCLRIYDFDKVITIKPSFEVETDNASVQKNTKKDIKSVLVQPDPIFAICSYLDSPDNIVTYLSLIFRQKPVVVMEKEFKVHSERMKQEIHAFTLTELSFENLPYPVCVTTLPKRTGTVDEKTGEKNSAYKNAREALKESRKNIPMTAIIQYYIERNMLDPHQLRLSFYDDDRSNVDTFLELSIPGLNLSVEGYYVIPDREDFETEKAGFGLVSSRI</sequence>
<name>A0A0W0YL98_9GAMM</name>
<accession>A0A0W0YL98</accession>
<comment type="caution">
    <text evidence="1">The sequence shown here is derived from an EMBL/GenBank/DDBJ whole genome shotgun (WGS) entry which is preliminary data.</text>
</comment>
<gene>
    <name evidence="1" type="ORF">Lsha_2505</name>
</gene>
<dbReference type="PATRIC" id="fig|1122169.6.peg.2883"/>
<protein>
    <submittedName>
        <fullName evidence="1">Uncharacterized protein</fullName>
    </submittedName>
</protein>
<dbReference type="Proteomes" id="UP000054600">
    <property type="component" value="Unassembled WGS sequence"/>
</dbReference>